<feature type="compositionally biased region" description="Gly residues" evidence="4">
    <location>
        <begin position="457"/>
        <end position="466"/>
    </location>
</feature>
<keyword evidence="2" id="KW-0433">Leucine-rich repeat</keyword>
<feature type="compositionally biased region" description="Pro residues" evidence="4">
    <location>
        <begin position="25"/>
        <end position="34"/>
    </location>
</feature>
<feature type="compositionally biased region" description="Low complexity" evidence="4">
    <location>
        <begin position="252"/>
        <end position="262"/>
    </location>
</feature>
<feature type="compositionally biased region" description="Low complexity" evidence="4">
    <location>
        <begin position="310"/>
        <end position="320"/>
    </location>
</feature>
<keyword evidence="3" id="KW-0677">Repeat</keyword>
<keyword evidence="6" id="KW-1185">Reference proteome</keyword>
<protein>
    <submittedName>
        <fullName evidence="5">Uncharacterized protein</fullName>
    </submittedName>
</protein>
<name>A0A835VRR8_CHLIN</name>
<evidence type="ECO:0000313" key="5">
    <source>
        <dbReference type="EMBL" id="KAG2425395.1"/>
    </source>
</evidence>
<dbReference type="Proteomes" id="UP000650467">
    <property type="component" value="Unassembled WGS sequence"/>
</dbReference>
<dbReference type="OrthoDB" id="533707at2759"/>
<dbReference type="Pfam" id="PF13855">
    <property type="entry name" value="LRR_8"/>
    <property type="match status" value="2"/>
</dbReference>
<feature type="region of interest" description="Disordered" evidence="4">
    <location>
        <begin position="199"/>
        <end position="350"/>
    </location>
</feature>
<feature type="compositionally biased region" description="Gly residues" evidence="4">
    <location>
        <begin position="263"/>
        <end position="273"/>
    </location>
</feature>
<evidence type="ECO:0000256" key="1">
    <source>
        <dbReference type="ARBA" id="ARBA00004430"/>
    </source>
</evidence>
<organism evidence="5 6">
    <name type="scientific">Chlamydomonas incerta</name>
    <dbReference type="NCBI Taxonomy" id="51695"/>
    <lineage>
        <taxon>Eukaryota</taxon>
        <taxon>Viridiplantae</taxon>
        <taxon>Chlorophyta</taxon>
        <taxon>core chlorophytes</taxon>
        <taxon>Chlorophyceae</taxon>
        <taxon>CS clade</taxon>
        <taxon>Chlamydomonadales</taxon>
        <taxon>Chlamydomonadaceae</taxon>
        <taxon>Chlamydomonas</taxon>
    </lineage>
</organism>
<dbReference type="EMBL" id="JAEHOC010000056">
    <property type="protein sequence ID" value="KAG2425395.1"/>
    <property type="molecule type" value="Genomic_DNA"/>
</dbReference>
<feature type="compositionally biased region" description="Basic residues" evidence="4">
    <location>
        <begin position="1"/>
        <end position="10"/>
    </location>
</feature>
<feature type="compositionally biased region" description="Low complexity" evidence="4">
    <location>
        <begin position="221"/>
        <end position="233"/>
    </location>
</feature>
<evidence type="ECO:0000256" key="4">
    <source>
        <dbReference type="SAM" id="MobiDB-lite"/>
    </source>
</evidence>
<dbReference type="InterPro" id="IPR050216">
    <property type="entry name" value="LRR_domain-containing"/>
</dbReference>
<dbReference type="AlphaFoldDB" id="A0A835VRR8"/>
<dbReference type="InterPro" id="IPR003591">
    <property type="entry name" value="Leu-rich_rpt_typical-subtyp"/>
</dbReference>
<dbReference type="SUPFAM" id="SSF52047">
    <property type="entry name" value="RNI-like"/>
    <property type="match status" value="1"/>
</dbReference>
<feature type="compositionally biased region" description="Low complexity" evidence="4">
    <location>
        <begin position="274"/>
        <end position="287"/>
    </location>
</feature>
<comment type="subcellular location">
    <subcellularLocation>
        <location evidence="1">Cytoplasm</location>
        <location evidence="1">Cytoskeleton</location>
        <location evidence="1">Cilium axoneme</location>
    </subcellularLocation>
</comment>
<proteinExistence type="predicted"/>
<feature type="region of interest" description="Disordered" evidence="4">
    <location>
        <begin position="1"/>
        <end position="37"/>
    </location>
</feature>
<dbReference type="GO" id="GO:0005930">
    <property type="term" value="C:axoneme"/>
    <property type="evidence" value="ECO:0007669"/>
    <property type="project" value="UniProtKB-SubCell"/>
</dbReference>
<dbReference type="SMART" id="SM00369">
    <property type="entry name" value="LRR_TYP"/>
    <property type="match status" value="7"/>
</dbReference>
<evidence type="ECO:0000313" key="6">
    <source>
        <dbReference type="Proteomes" id="UP000650467"/>
    </source>
</evidence>
<feature type="compositionally biased region" description="Gly residues" evidence="4">
    <location>
        <begin position="574"/>
        <end position="593"/>
    </location>
</feature>
<feature type="region of interest" description="Disordered" evidence="4">
    <location>
        <begin position="746"/>
        <end position="768"/>
    </location>
</feature>
<reference evidence="5" key="1">
    <citation type="journal article" date="2020" name="bioRxiv">
        <title>Comparative genomics of Chlamydomonas.</title>
        <authorList>
            <person name="Craig R.J."/>
            <person name="Hasan A.R."/>
            <person name="Ness R.W."/>
            <person name="Keightley P.D."/>
        </authorList>
    </citation>
    <scope>NUCLEOTIDE SEQUENCE</scope>
    <source>
        <strain evidence="5">SAG 7.73</strain>
    </source>
</reference>
<dbReference type="PANTHER" id="PTHR48051:SF1">
    <property type="entry name" value="RAS SUPPRESSOR PROTEIN 1"/>
    <property type="match status" value="1"/>
</dbReference>
<feature type="compositionally biased region" description="Acidic residues" evidence="4">
    <location>
        <begin position="207"/>
        <end position="220"/>
    </location>
</feature>
<feature type="compositionally biased region" description="Low complexity" evidence="4">
    <location>
        <begin position="329"/>
        <end position="350"/>
    </location>
</feature>
<dbReference type="InterPro" id="IPR032675">
    <property type="entry name" value="LRR_dom_sf"/>
</dbReference>
<evidence type="ECO:0000256" key="3">
    <source>
        <dbReference type="ARBA" id="ARBA00022737"/>
    </source>
</evidence>
<comment type="caution">
    <text evidence="5">The sequence shown here is derived from an EMBL/GenBank/DDBJ whole genome shotgun (WGS) entry which is preliminary data.</text>
</comment>
<sequence>MRRPQKKRRQAPAGRANGTDAGPQPETPPGPPRPWAELPPEIVAMIALATCDVLEPLPFICIPDPAGDASLAYHRHEDRTFGVSRGQFGAAPEVESAPVGAAGASGHAGTASAAAAGPEELPEPMGPPGTFRPARMSAAAAAMRCACRAWCELLGEGVRRLVVPPPQSSVTLWPSHFSHVSHLALGGCDDVAVVLRPPPAFQHPEEGEAAEEEGEQEGEAGPEAQGSVTGAAAGKRRRAGEAGPAPSPPAPMAGQAGSDPAAGLGGSGSGAAGAAGSAGAADAGAPAAVPPRRRSTRVATLAPAGGPGGASAAAGSRSAPQGGGGPRGRGAAAAGKSGAGPQSAAEAGPSGAAAGASAAAAAAAARPLSSVPTGRTLAPLGHLRNLQVSDSTPHLDLAASAGPRLEELVVIARQPVLARGRGWAGRHDHDSDWDDDDHVMGGGDDGGMKPRKNQPRGGAGKAGRGGKAAAPELARRSALGITLSALPGLRRLRLSGVDASAARLGSALMGLSGLSSLRLMNCALPTFFGTSGGEDGEEDGDGGYAAAMAVMFGMAGGRGRGGRAGGRGGRGRGQRGGGGATGGSGGGRRGGGKAGASPFGLALLQNLGGKLQDLSLQGCQLGTLPAEVLAGLPLLRHLDLSANFLAVLPPSLTSLRLLEYLDLQGNDLVALPSGFGAGLCRRLADLDLSRNGLTNLPPDFSRLTGLSYLSLGSNLELAWSAVAPHLAALTGLHSLCMEELYMFGDHMDDPPPPPPAAAAGGFPQPARPPSPLEQLVALVSPAAAAAATSIGGGGGCCRLRELVLNSCGTAALPASFSQLTALSYLSLNCNFLGPEDGDSVAALEPLRGLAGSLAVLRLSYLDLDGSLPGVLWGLTGLRELALEQNFIEVLSPEISRLTNLQVLNLADVFSPTTQHPRTAMPWRSVYRLTKLRELKVSGFDKAPSLPLGIGALHQLEVLMLNSFPMSYAVLEELASSCGRLCGLELRRACIKTLPPAFTRLERLTELDLEHNSLKALPPGLCAGLGRLNELALAANTQLVTLPAEVTALTRLTRFTWSVRCKSTREPSAAQLAWLAGVRSLTLSGAWDHTAVAGQYGIKTTAQMPRQPCRMRVV</sequence>
<feature type="region of interest" description="Disordered" evidence="4">
    <location>
        <begin position="99"/>
        <end position="130"/>
    </location>
</feature>
<dbReference type="InterPro" id="IPR001611">
    <property type="entry name" value="Leu-rich_rpt"/>
</dbReference>
<feature type="region of interest" description="Disordered" evidence="4">
    <location>
        <begin position="560"/>
        <end position="593"/>
    </location>
</feature>
<dbReference type="Gene3D" id="3.80.10.10">
    <property type="entry name" value="Ribonuclease Inhibitor"/>
    <property type="match status" value="3"/>
</dbReference>
<feature type="compositionally biased region" description="Low complexity" evidence="4">
    <location>
        <begin position="99"/>
        <end position="119"/>
    </location>
</feature>
<evidence type="ECO:0000256" key="2">
    <source>
        <dbReference type="ARBA" id="ARBA00022614"/>
    </source>
</evidence>
<dbReference type="PANTHER" id="PTHR48051">
    <property type="match status" value="1"/>
</dbReference>
<gene>
    <name evidence="5" type="ORF">HXX76_013809</name>
</gene>
<accession>A0A835VRR8</accession>
<feature type="region of interest" description="Disordered" evidence="4">
    <location>
        <begin position="420"/>
        <end position="470"/>
    </location>
</feature>